<accession>A0ABQ8DW48</accession>
<evidence type="ECO:0000259" key="3">
    <source>
        <dbReference type="PROSITE" id="PS51184"/>
    </source>
</evidence>
<feature type="domain" description="JmjC" evidence="3">
    <location>
        <begin position="352"/>
        <end position="513"/>
    </location>
</feature>
<feature type="compositionally biased region" description="Polar residues" evidence="1">
    <location>
        <begin position="1"/>
        <end position="13"/>
    </location>
</feature>
<feature type="domain" description="JmjN" evidence="2">
    <location>
        <begin position="165"/>
        <end position="206"/>
    </location>
</feature>
<feature type="region of interest" description="Disordered" evidence="1">
    <location>
        <begin position="1"/>
        <end position="23"/>
    </location>
</feature>
<dbReference type="InterPro" id="IPR003347">
    <property type="entry name" value="JmjC_dom"/>
</dbReference>
<dbReference type="PANTHER" id="PTHR10694:SF54">
    <property type="entry name" value="INACTIVE LYSINE-SPECIFIC DEMETHYLASE JMJ19-RELATED"/>
    <property type="match status" value="1"/>
</dbReference>
<dbReference type="Pfam" id="PF02373">
    <property type="entry name" value="JmjC"/>
    <property type="match status" value="1"/>
</dbReference>
<feature type="region of interest" description="Disordered" evidence="1">
    <location>
        <begin position="39"/>
        <end position="84"/>
    </location>
</feature>
<keyword evidence="5" id="KW-1185">Reference proteome</keyword>
<comment type="caution">
    <text evidence="4">The sequence shown here is derived from an EMBL/GenBank/DDBJ whole genome shotgun (WGS) entry which is preliminary data.</text>
</comment>
<dbReference type="Gene3D" id="2.60.120.650">
    <property type="entry name" value="Cupin"/>
    <property type="match status" value="1"/>
</dbReference>
<gene>
    <name evidence="4" type="ORF">HID58_010020</name>
</gene>
<dbReference type="SMART" id="SM00558">
    <property type="entry name" value="JmjC"/>
    <property type="match status" value="1"/>
</dbReference>
<evidence type="ECO:0000256" key="1">
    <source>
        <dbReference type="SAM" id="MobiDB-lite"/>
    </source>
</evidence>
<reference evidence="4 5" key="1">
    <citation type="submission" date="2021-05" db="EMBL/GenBank/DDBJ databases">
        <title>Genome Assembly of Synthetic Allotetraploid Brassica napus Reveals Homoeologous Exchanges between Subgenomes.</title>
        <authorList>
            <person name="Davis J.T."/>
        </authorList>
    </citation>
    <scope>NUCLEOTIDE SEQUENCE [LARGE SCALE GENOMIC DNA]</scope>
    <source>
        <strain evidence="5">cv. Da-Ae</strain>
        <tissue evidence="4">Seedling</tissue>
    </source>
</reference>
<dbReference type="Pfam" id="PF02928">
    <property type="entry name" value="zf-C5HC2"/>
    <property type="match status" value="1"/>
</dbReference>
<evidence type="ECO:0000313" key="5">
    <source>
        <dbReference type="Proteomes" id="UP000824890"/>
    </source>
</evidence>
<dbReference type="PROSITE" id="PS51183">
    <property type="entry name" value="JMJN"/>
    <property type="match status" value="1"/>
</dbReference>
<dbReference type="Pfam" id="PF02375">
    <property type="entry name" value="JmjN"/>
    <property type="match status" value="1"/>
</dbReference>
<evidence type="ECO:0000313" key="4">
    <source>
        <dbReference type="EMBL" id="KAH0932903.1"/>
    </source>
</evidence>
<dbReference type="PROSITE" id="PS51184">
    <property type="entry name" value="JMJC"/>
    <property type="match status" value="1"/>
</dbReference>
<name>A0ABQ8DW48_BRANA</name>
<sequence length="743" mass="83218">MGIEGGNTSSKSGNVDKFLSPPPGFEGCSKSVKVEKLLSPPPGFEGVNRSSKSGNVDKFLSPPPGFEGVNRSSKSGNVDKFLSPPPGFESQARFVLRKVQEKTNGFRPGDADSFQKLVNSRPWIVHDHTTPSSGVLKPTKPEVHPRRLPRVSKKVVLEEAPVFNPTEKLPNVQEYNDTLSYIASLRDISEPHGICCVVPPPSWDPPCLLGERKIWEGSRFFTQVQIFDGVQTEDPKIKKETDADSDDDDTFHKVKFCRTELGNEYTLETFKNFADSYLESHFRVKEKVLASMYSSPSVDAWPTVADVEKEFRKLLENPFVELGVLYGNNIDTKTFGSGFPLSGSSESCKYKTSGWNLNNTAKLPGSLLTFDDCESVCVPRLSVGMCLSSQLWKSEKERLYSLCYLHTGAPRVWYSVAGCHRYKFKAFMESFVPKVSGEQSKRSYDSVMAMSPYALHMEGIPVTRCVQNRGQYVILFPGTYYSAVDCGFNCLEIANFATLDWLPHKEIDALQNQEKKRKSLLSYDKVLFGAASEAVKCLKEYSLTKKETSGNMRWFNACGKEGMFSNTVKSRVKKEKSRVQYLSGPLKPQRMKESFDDVSKRACCVCFVDLHLSAVQCSCSADRYSCLSHMKNLCACPYDKKSFLYRYTIDELNILAEALEQRKLSCMFKWGNIDGNYCASPAIRSSQPGGDKGKTTDEVMQDVETGGKEQMKARGKVRSIIEIMNVKEENDNESGPVDPKPLF</sequence>
<protein>
    <submittedName>
        <fullName evidence="4">Uncharacterized protein</fullName>
    </submittedName>
</protein>
<dbReference type="SUPFAM" id="SSF51197">
    <property type="entry name" value="Clavaminate synthase-like"/>
    <property type="match status" value="1"/>
</dbReference>
<evidence type="ECO:0000259" key="2">
    <source>
        <dbReference type="PROSITE" id="PS51183"/>
    </source>
</evidence>
<dbReference type="EMBL" id="JAGKQM010000003">
    <property type="protein sequence ID" value="KAH0932903.1"/>
    <property type="molecule type" value="Genomic_DNA"/>
</dbReference>
<dbReference type="SMART" id="SM00545">
    <property type="entry name" value="JmjN"/>
    <property type="match status" value="1"/>
</dbReference>
<proteinExistence type="predicted"/>
<dbReference type="PANTHER" id="PTHR10694">
    <property type="entry name" value="LYSINE-SPECIFIC DEMETHYLASE"/>
    <property type="match status" value="1"/>
</dbReference>
<dbReference type="InterPro" id="IPR003349">
    <property type="entry name" value="JmjN"/>
</dbReference>
<dbReference type="Proteomes" id="UP000824890">
    <property type="component" value="Unassembled WGS sequence"/>
</dbReference>
<organism evidence="4 5">
    <name type="scientific">Brassica napus</name>
    <name type="common">Rape</name>
    <dbReference type="NCBI Taxonomy" id="3708"/>
    <lineage>
        <taxon>Eukaryota</taxon>
        <taxon>Viridiplantae</taxon>
        <taxon>Streptophyta</taxon>
        <taxon>Embryophyta</taxon>
        <taxon>Tracheophyta</taxon>
        <taxon>Spermatophyta</taxon>
        <taxon>Magnoliopsida</taxon>
        <taxon>eudicotyledons</taxon>
        <taxon>Gunneridae</taxon>
        <taxon>Pentapetalae</taxon>
        <taxon>rosids</taxon>
        <taxon>malvids</taxon>
        <taxon>Brassicales</taxon>
        <taxon>Brassicaceae</taxon>
        <taxon>Brassiceae</taxon>
        <taxon>Brassica</taxon>
    </lineage>
</organism>
<dbReference type="InterPro" id="IPR004198">
    <property type="entry name" value="Znf_C5HC2"/>
</dbReference>